<dbReference type="AlphaFoldDB" id="A0A382XKG9"/>
<evidence type="ECO:0000256" key="1">
    <source>
        <dbReference type="ARBA" id="ARBA00022553"/>
    </source>
</evidence>
<dbReference type="GO" id="GO:0000160">
    <property type="term" value="P:phosphorelay signal transduction system"/>
    <property type="evidence" value="ECO:0007669"/>
    <property type="project" value="InterPro"/>
</dbReference>
<feature type="non-terminal residue" evidence="3">
    <location>
        <position position="1"/>
    </location>
</feature>
<sequence>RVLVLDDEPHICSVVEKALTREGHEVFCVSTGRAALRAYDKAEEFGRSFDVLLFDLDVRGGMRGDETLSRIRAKNPKVKAIVTTGYVDDTVLENYLEHGFCGILTKPFRIAHLTSTIEQLGNKNRS</sequence>
<dbReference type="CDD" id="cd00156">
    <property type="entry name" value="REC"/>
    <property type="match status" value="1"/>
</dbReference>
<protein>
    <recommendedName>
        <fullName evidence="2">Response regulatory domain-containing protein</fullName>
    </recommendedName>
</protein>
<feature type="domain" description="Response regulatory" evidence="2">
    <location>
        <begin position="1"/>
        <end position="121"/>
    </location>
</feature>
<reference evidence="3" key="1">
    <citation type="submission" date="2018-05" db="EMBL/GenBank/DDBJ databases">
        <authorList>
            <person name="Lanie J.A."/>
            <person name="Ng W.-L."/>
            <person name="Kazmierczak K.M."/>
            <person name="Andrzejewski T.M."/>
            <person name="Davidsen T.M."/>
            <person name="Wayne K.J."/>
            <person name="Tettelin H."/>
            <person name="Glass J.I."/>
            <person name="Rusch D."/>
            <person name="Podicherti R."/>
            <person name="Tsui H.-C.T."/>
            <person name="Winkler M.E."/>
        </authorList>
    </citation>
    <scope>NUCLEOTIDE SEQUENCE</scope>
</reference>
<evidence type="ECO:0000313" key="3">
    <source>
        <dbReference type="EMBL" id="SVD71636.1"/>
    </source>
</evidence>
<dbReference type="PANTHER" id="PTHR44591">
    <property type="entry name" value="STRESS RESPONSE REGULATOR PROTEIN 1"/>
    <property type="match status" value="1"/>
</dbReference>
<dbReference type="PANTHER" id="PTHR44591:SF3">
    <property type="entry name" value="RESPONSE REGULATORY DOMAIN-CONTAINING PROTEIN"/>
    <property type="match status" value="1"/>
</dbReference>
<dbReference type="Pfam" id="PF00072">
    <property type="entry name" value="Response_reg"/>
    <property type="match status" value="1"/>
</dbReference>
<dbReference type="SUPFAM" id="SSF52172">
    <property type="entry name" value="CheY-like"/>
    <property type="match status" value="1"/>
</dbReference>
<dbReference type="PROSITE" id="PS50110">
    <property type="entry name" value="RESPONSE_REGULATORY"/>
    <property type="match status" value="1"/>
</dbReference>
<organism evidence="3">
    <name type="scientific">marine metagenome</name>
    <dbReference type="NCBI Taxonomy" id="408172"/>
    <lineage>
        <taxon>unclassified sequences</taxon>
        <taxon>metagenomes</taxon>
        <taxon>ecological metagenomes</taxon>
    </lineage>
</organism>
<dbReference type="InterPro" id="IPR001789">
    <property type="entry name" value="Sig_transdc_resp-reg_receiver"/>
</dbReference>
<dbReference type="SMART" id="SM00448">
    <property type="entry name" value="REC"/>
    <property type="match status" value="1"/>
</dbReference>
<dbReference type="InterPro" id="IPR011006">
    <property type="entry name" value="CheY-like_superfamily"/>
</dbReference>
<accession>A0A382XKG9</accession>
<name>A0A382XKG9_9ZZZZ</name>
<gene>
    <name evidence="3" type="ORF">METZ01_LOCUS424490</name>
</gene>
<dbReference type="Gene3D" id="3.40.50.2300">
    <property type="match status" value="1"/>
</dbReference>
<keyword evidence="1" id="KW-0597">Phosphoprotein</keyword>
<evidence type="ECO:0000259" key="2">
    <source>
        <dbReference type="PROSITE" id="PS50110"/>
    </source>
</evidence>
<dbReference type="InterPro" id="IPR050595">
    <property type="entry name" value="Bact_response_regulator"/>
</dbReference>
<dbReference type="EMBL" id="UINC01168551">
    <property type="protein sequence ID" value="SVD71636.1"/>
    <property type="molecule type" value="Genomic_DNA"/>
</dbReference>
<proteinExistence type="predicted"/>